<keyword evidence="2" id="KW-1185">Reference proteome</keyword>
<gene>
    <name evidence="1" type="ORF">HPB47_016824</name>
</gene>
<proteinExistence type="predicted"/>
<dbReference type="EMBL" id="JABSTQ010005626">
    <property type="protein sequence ID" value="KAG0438917.1"/>
    <property type="molecule type" value="Genomic_DNA"/>
</dbReference>
<organism evidence="1 2">
    <name type="scientific">Ixodes persulcatus</name>
    <name type="common">Taiga tick</name>
    <dbReference type="NCBI Taxonomy" id="34615"/>
    <lineage>
        <taxon>Eukaryota</taxon>
        <taxon>Metazoa</taxon>
        <taxon>Ecdysozoa</taxon>
        <taxon>Arthropoda</taxon>
        <taxon>Chelicerata</taxon>
        <taxon>Arachnida</taxon>
        <taxon>Acari</taxon>
        <taxon>Parasitiformes</taxon>
        <taxon>Ixodida</taxon>
        <taxon>Ixodoidea</taxon>
        <taxon>Ixodidae</taxon>
        <taxon>Ixodinae</taxon>
        <taxon>Ixodes</taxon>
    </lineage>
</organism>
<name>A0AC60QQY1_IXOPE</name>
<feature type="non-terminal residue" evidence="1">
    <location>
        <position position="1"/>
    </location>
</feature>
<sequence length="1755" mass="196679">RGLLHRRAGGALPRRLGVRGSLPHSPGYPSMEPTGQATGNQETDGNTMPELEDMDEVQGEVHTNNTPGNDESQSAEETNFPPWIKILSRKQQRLQNQAYRKTLEESRRNDEQPPSGKTPTGAKTRQTSKPQKRQLPPLPIEDYKVVVRPLDGLNLGAWGPDQVYRAIKLAAKLTPVETAEIKTRLRKDQNLAVVSTPSVDTLERLCNISFIALGEKQFRVKPYAAMPDDSCKGVISGLTSRPSSEWLTEELNARNSNYIVLNARMMGSTTSAIITFHGLRVPRLVYIDGGEFECRVYRPKKQVCTKCLGLGHREDVCPQPEKQRCPKCGTEGSAMDSHECEAKCVNCCGAHPATDPRCPARQLAPYNKSRVQKYLQQQQQGRHQQGSQRPQHVATPLQPGQATQAVLPEEQWPRLPTRGWVNQNPYDLLASEALDSSPPLTGPQGSATRSGPKRARSRSKARSRSRSRARSRSRRRMQQQWSAQETEIRKSRSPGPEASKVSWTGQQPPTPSPIPACPPSPAPRSSVRTQHPTHKQNTQHTFIESNPGATDTSFLDTLRRELRAEMQSYRDELRMIREEMQRSREELKKSRLEPLSLSEELKREVAKQIAEARLGISKELDHMTTTLKGDMQTGMDNARRQILKENRAKLPELVRDILSAMPRHRLGVKSLKAAGHRSSGTGTIPRTLLRNYTMERDSNRVRTADHLVLRKRPPSNIRVWQWNCRGYRRKRGALTQFLATLDEKPEVIAMQETACTPALSGYVTCASKPEHEGVPPRKSGQSSLFVLNLYSSPRARKDTFDAIFRDAIALTKPSENTLLIVGDLNAANPAWGYYHESVKGRKLATAIDRNQLTLLNEPDQPTRVGNSASRDTCPDLSLARARGPCTWTNLQESLGSDHFIIEIQVPVQAHRRQKKALRLVNWDSFRQLRAQTNAEEIDEDVPLAQWVRKLHADIHRVTKTVQTTDKAPVVDPHLLHLWEARRGLTKRWRRQKHNRKLKIRIAQITQEAERYAEELTQSNWHKLWDKLQGTLGTRQTWSLLKNLLDPTKTRTETNKAIVKLLHQTAHNGENALWEFLKERYIASGPRPNYRPYPHEEADHPLDQDISEYEVRGVLTSLTRNSAPGEDGVTYRILRNLDDASVSALTSYFNRVWSTGVLPPEWKHAEITFIPKPGKALTLENLRPISLTSCIGKLLEHIVLRRLQSHLEANGFLADTMFGFRQNLSAQDVLLQLKEDILDFPGRTQTRAVLALDLRGAFDNVSHDAILEGLTTAHCGKRTYDYVRAFLTDRTATLGLGDLRSQPIKLSGRGTPQGSVLSPTLFNIAISRLPTLLGAIPNVRHALYADDITIWTSKGSDGEIQDGLQEAVEITQKFADAAGLTCAADKSELLLIRGKPCTKADEICLNLNGEKIPTVDRLRVLGLHIQSNGKASFTVQMLRRQCQQIAHLIRRVGNGRGGLKEADTNMHPVLNAGRRLARTRYLRLKYQNDPDVCYTDAGEYTSPREAMASLAAPTSIAEAEEAAIALAVAHISRKTQNTDKTCTIITDSQPACRAFARCVVSQRSGHILNTVNQNTLPAIQIVWTPGHTSLPGNEGADALAREIAGRALHGEGEAPENHNMAALNLRTEPTPLHTYNQITSFYRSQRRTLPPPHRDLSRQEGIEWRQIQTHTFPNLYHKHLFFPNRYRATCPGCQSPEPSLFHSTWACPSPPGQGILPIPDPSFTSWEAALSSAKPEDQRMLISRAKRIAEANGALD</sequence>
<evidence type="ECO:0000313" key="1">
    <source>
        <dbReference type="EMBL" id="KAG0438917.1"/>
    </source>
</evidence>
<comment type="caution">
    <text evidence="1">The sequence shown here is derived from an EMBL/GenBank/DDBJ whole genome shotgun (WGS) entry which is preliminary data.</text>
</comment>
<protein>
    <submittedName>
        <fullName evidence="1">Uncharacterized protein</fullName>
    </submittedName>
</protein>
<accession>A0AC60QQY1</accession>
<reference evidence="1 2" key="1">
    <citation type="journal article" date="2020" name="Cell">
        <title>Large-Scale Comparative Analyses of Tick Genomes Elucidate Their Genetic Diversity and Vector Capacities.</title>
        <authorList>
            <consortium name="Tick Genome and Microbiome Consortium (TIGMIC)"/>
            <person name="Jia N."/>
            <person name="Wang J."/>
            <person name="Shi W."/>
            <person name="Du L."/>
            <person name="Sun Y."/>
            <person name="Zhan W."/>
            <person name="Jiang J.F."/>
            <person name="Wang Q."/>
            <person name="Zhang B."/>
            <person name="Ji P."/>
            <person name="Bell-Sakyi L."/>
            <person name="Cui X.M."/>
            <person name="Yuan T.T."/>
            <person name="Jiang B.G."/>
            <person name="Yang W.F."/>
            <person name="Lam T.T."/>
            <person name="Chang Q.C."/>
            <person name="Ding S.J."/>
            <person name="Wang X.J."/>
            <person name="Zhu J.G."/>
            <person name="Ruan X.D."/>
            <person name="Zhao L."/>
            <person name="Wei J.T."/>
            <person name="Ye R.Z."/>
            <person name="Que T.C."/>
            <person name="Du C.H."/>
            <person name="Zhou Y.H."/>
            <person name="Cheng J.X."/>
            <person name="Dai P.F."/>
            <person name="Guo W.B."/>
            <person name="Han X.H."/>
            <person name="Huang E.J."/>
            <person name="Li L.F."/>
            <person name="Wei W."/>
            <person name="Gao Y.C."/>
            <person name="Liu J.Z."/>
            <person name="Shao H.Z."/>
            <person name="Wang X."/>
            <person name="Wang C.C."/>
            <person name="Yang T.C."/>
            <person name="Huo Q.B."/>
            <person name="Li W."/>
            <person name="Chen H.Y."/>
            <person name="Chen S.E."/>
            <person name="Zhou L.G."/>
            <person name="Ni X.B."/>
            <person name="Tian J.H."/>
            <person name="Sheng Y."/>
            <person name="Liu T."/>
            <person name="Pan Y.S."/>
            <person name="Xia L.Y."/>
            <person name="Li J."/>
            <person name="Zhao F."/>
            <person name="Cao W.C."/>
        </authorList>
    </citation>
    <scope>NUCLEOTIDE SEQUENCE [LARGE SCALE GENOMIC DNA]</scope>
    <source>
        <strain evidence="1">Iper-2018</strain>
    </source>
</reference>
<dbReference type="Proteomes" id="UP000805193">
    <property type="component" value="Unassembled WGS sequence"/>
</dbReference>
<evidence type="ECO:0000313" key="2">
    <source>
        <dbReference type="Proteomes" id="UP000805193"/>
    </source>
</evidence>